<dbReference type="AlphaFoldDB" id="A0A939K861"/>
<keyword evidence="2" id="KW-1133">Transmembrane helix</keyword>
<gene>
    <name evidence="3" type="ORF">J2I47_22725</name>
</gene>
<protein>
    <submittedName>
        <fullName evidence="3">Uncharacterized protein</fullName>
    </submittedName>
</protein>
<keyword evidence="4" id="KW-1185">Reference proteome</keyword>
<keyword evidence="2" id="KW-0812">Transmembrane</keyword>
<proteinExistence type="predicted"/>
<reference evidence="3" key="1">
    <citation type="submission" date="2021-03" db="EMBL/GenBank/DDBJ databases">
        <title>Fibrella sp. HMF5335 genome sequencing and assembly.</title>
        <authorList>
            <person name="Kang H."/>
            <person name="Kim H."/>
            <person name="Bae S."/>
            <person name="Joh K."/>
        </authorList>
    </citation>
    <scope>NUCLEOTIDE SEQUENCE</scope>
    <source>
        <strain evidence="3">HMF5335</strain>
    </source>
</reference>
<dbReference type="Proteomes" id="UP000664034">
    <property type="component" value="Unassembled WGS sequence"/>
</dbReference>
<sequence>MEKQPIDDLFARKLREAELPPSPDAFSRLQSRMSTAPLPVTRRRVAIWWYGAAVASLLLVTLFYYRNSLLPDPVAKKQPLAQIKASQAAVPANDAQSAPLVTNAGKHANPSRISTTKPVTEAAHEQSKPIIAMAAKLEAGKNEIRSSMPYPGNNTHEVISPVPVSPVPQVELAKNGSIPSSTNLSKPIEGIQTSPTAAHQSDQQRVVVMTIEEPKAAAPIVALQPAQVESTSQVQSGSLAGLLAKVKQLKNGDALARVTPAKRPVDSRSRISRVFEGMKESLKNETTLE</sequence>
<evidence type="ECO:0000256" key="2">
    <source>
        <dbReference type="SAM" id="Phobius"/>
    </source>
</evidence>
<evidence type="ECO:0000256" key="1">
    <source>
        <dbReference type="SAM" id="MobiDB-lite"/>
    </source>
</evidence>
<comment type="caution">
    <text evidence="3">The sequence shown here is derived from an EMBL/GenBank/DDBJ whole genome shotgun (WGS) entry which is preliminary data.</text>
</comment>
<name>A0A939K861_9BACT</name>
<evidence type="ECO:0000313" key="4">
    <source>
        <dbReference type="Proteomes" id="UP000664034"/>
    </source>
</evidence>
<feature type="transmembrane region" description="Helical" evidence="2">
    <location>
        <begin position="47"/>
        <end position="65"/>
    </location>
</feature>
<accession>A0A939K861</accession>
<organism evidence="3 4">
    <name type="scientific">Fibrella rubiginis</name>
    <dbReference type="NCBI Taxonomy" id="2817060"/>
    <lineage>
        <taxon>Bacteria</taxon>
        <taxon>Pseudomonadati</taxon>
        <taxon>Bacteroidota</taxon>
        <taxon>Cytophagia</taxon>
        <taxon>Cytophagales</taxon>
        <taxon>Spirosomataceae</taxon>
        <taxon>Fibrella</taxon>
    </lineage>
</organism>
<dbReference type="EMBL" id="JAFMYV010000014">
    <property type="protein sequence ID" value="MBO0939385.1"/>
    <property type="molecule type" value="Genomic_DNA"/>
</dbReference>
<keyword evidence="2" id="KW-0472">Membrane</keyword>
<feature type="region of interest" description="Disordered" evidence="1">
    <location>
        <begin position="102"/>
        <end position="125"/>
    </location>
</feature>
<evidence type="ECO:0000313" key="3">
    <source>
        <dbReference type="EMBL" id="MBO0939385.1"/>
    </source>
</evidence>
<dbReference type="RefSeq" id="WP_207366915.1">
    <property type="nucleotide sequence ID" value="NZ_JAFMYV010000014.1"/>
</dbReference>